<dbReference type="InterPro" id="IPR036901">
    <property type="entry name" value="Asp/Orn_carbamoylTrfase_sf"/>
</dbReference>
<comment type="subcellular location">
    <subcellularLocation>
        <location evidence="6">Cytoplasm</location>
    </subcellularLocation>
</comment>
<organism evidence="9 10">
    <name type="scientific">Acidocella aquatica</name>
    <dbReference type="NCBI Taxonomy" id="1922313"/>
    <lineage>
        <taxon>Bacteria</taxon>
        <taxon>Pseudomonadati</taxon>
        <taxon>Pseudomonadota</taxon>
        <taxon>Alphaproteobacteria</taxon>
        <taxon>Acetobacterales</taxon>
        <taxon>Acidocellaceae</taxon>
        <taxon>Acidocella</taxon>
    </lineage>
</organism>
<dbReference type="InterPro" id="IPR006130">
    <property type="entry name" value="Asp/Orn_carbamoylTrfase"/>
</dbReference>
<evidence type="ECO:0000256" key="2">
    <source>
        <dbReference type="ARBA" id="ARBA00007805"/>
    </source>
</evidence>
<evidence type="ECO:0000256" key="6">
    <source>
        <dbReference type="HAMAP-Rule" id="MF_01109"/>
    </source>
</evidence>
<dbReference type="Gene3D" id="3.40.50.1370">
    <property type="entry name" value="Aspartate/ornithine carbamoyltransferase"/>
    <property type="match status" value="2"/>
</dbReference>
<feature type="binding site" evidence="6">
    <location>
        <begin position="274"/>
        <end position="275"/>
    </location>
    <ligand>
        <name>carbamoyl phosphate</name>
        <dbReference type="ChEBI" id="CHEBI:58228"/>
    </ligand>
</feature>
<dbReference type="PROSITE" id="PS00097">
    <property type="entry name" value="CARBAMOYLTRANSFERASE"/>
    <property type="match status" value="1"/>
</dbReference>
<gene>
    <name evidence="9" type="primary">arcB</name>
    <name evidence="9" type="ORF">GCM10010909_14650</name>
</gene>
<comment type="caution">
    <text evidence="9">The sequence shown here is derived from an EMBL/GenBank/DDBJ whole genome shotgun (WGS) entry which is preliminary data.</text>
</comment>
<comment type="function">
    <text evidence="1">Reversibly catalyzes the transfer of the carbamoyl group from carbamoyl phosphate (CP) to the N(epsilon) atom of ornithine (ORN) to produce L-citrulline.</text>
</comment>
<reference evidence="10" key="1">
    <citation type="journal article" date="2019" name="Int. J. Syst. Evol. Microbiol.">
        <title>The Global Catalogue of Microorganisms (GCM) 10K type strain sequencing project: providing services to taxonomists for standard genome sequencing and annotation.</title>
        <authorList>
            <consortium name="The Broad Institute Genomics Platform"/>
            <consortium name="The Broad Institute Genome Sequencing Center for Infectious Disease"/>
            <person name="Wu L."/>
            <person name="Ma J."/>
        </authorList>
    </citation>
    <scope>NUCLEOTIDE SEQUENCE [LARGE SCALE GENOMIC DNA]</scope>
    <source>
        <strain evidence="10">NBRC 112502</strain>
    </source>
</reference>
<keyword evidence="4 6" id="KW-0808">Transferase</keyword>
<dbReference type="Pfam" id="PF02729">
    <property type="entry name" value="OTCace_N"/>
    <property type="match status" value="1"/>
</dbReference>
<comment type="catalytic activity">
    <reaction evidence="5 6">
        <text>carbamoyl phosphate + L-ornithine = L-citrulline + phosphate + H(+)</text>
        <dbReference type="Rhea" id="RHEA:19513"/>
        <dbReference type="ChEBI" id="CHEBI:15378"/>
        <dbReference type="ChEBI" id="CHEBI:43474"/>
        <dbReference type="ChEBI" id="CHEBI:46911"/>
        <dbReference type="ChEBI" id="CHEBI:57743"/>
        <dbReference type="ChEBI" id="CHEBI:58228"/>
        <dbReference type="EC" id="2.1.3.3"/>
    </reaction>
</comment>
<feature type="binding site" evidence="6">
    <location>
        <begin position="57"/>
        <end position="60"/>
    </location>
    <ligand>
        <name>carbamoyl phosphate</name>
        <dbReference type="ChEBI" id="CHEBI:58228"/>
    </ligand>
</feature>
<dbReference type="PANTHER" id="PTHR45753:SF2">
    <property type="entry name" value="ORNITHINE CARBAMOYLTRANSFERASE"/>
    <property type="match status" value="1"/>
</dbReference>
<evidence type="ECO:0000259" key="8">
    <source>
        <dbReference type="Pfam" id="PF02729"/>
    </source>
</evidence>
<dbReference type="HAMAP" id="MF_01109">
    <property type="entry name" value="OTCase"/>
    <property type="match status" value="1"/>
</dbReference>
<evidence type="ECO:0000256" key="5">
    <source>
        <dbReference type="ARBA" id="ARBA00048772"/>
    </source>
</evidence>
<proteinExistence type="inferred from homology"/>
<accession>A0ABQ6A9M7</accession>
<dbReference type="PANTHER" id="PTHR45753">
    <property type="entry name" value="ORNITHINE CARBAMOYLTRANSFERASE, MITOCHONDRIAL"/>
    <property type="match status" value="1"/>
</dbReference>
<evidence type="ECO:0000313" key="10">
    <source>
        <dbReference type="Proteomes" id="UP001156641"/>
    </source>
</evidence>
<dbReference type="InterPro" id="IPR006132">
    <property type="entry name" value="Asp/Orn_carbamoyltranf_P-bd"/>
</dbReference>
<feature type="domain" description="Aspartate/ornithine carbamoyltransferase Asp/Orn-binding" evidence="7">
    <location>
        <begin position="156"/>
        <end position="329"/>
    </location>
</feature>
<comment type="caution">
    <text evidence="6">Lacks conserved residue(s) required for the propagation of feature annotation.</text>
</comment>
<feature type="binding site" evidence="6">
    <location>
        <position position="168"/>
    </location>
    <ligand>
        <name>L-ornithine</name>
        <dbReference type="ChEBI" id="CHEBI:46911"/>
    </ligand>
</feature>
<feature type="binding site" evidence="6">
    <location>
        <begin position="236"/>
        <end position="237"/>
    </location>
    <ligand>
        <name>L-ornithine</name>
        <dbReference type="ChEBI" id="CHEBI:46911"/>
    </ligand>
</feature>
<evidence type="ECO:0000256" key="1">
    <source>
        <dbReference type="ARBA" id="ARBA00003822"/>
    </source>
</evidence>
<evidence type="ECO:0000259" key="7">
    <source>
        <dbReference type="Pfam" id="PF00185"/>
    </source>
</evidence>
<evidence type="ECO:0000256" key="3">
    <source>
        <dbReference type="ARBA" id="ARBA00013007"/>
    </source>
</evidence>
<feature type="binding site" evidence="6">
    <location>
        <position position="319"/>
    </location>
    <ligand>
        <name>carbamoyl phosphate</name>
        <dbReference type="ChEBI" id="CHEBI:58228"/>
    </ligand>
</feature>
<dbReference type="InterPro" id="IPR006131">
    <property type="entry name" value="Asp_carbamoyltransf_Asp/Orn-bd"/>
</dbReference>
<keyword evidence="6" id="KW-0963">Cytoplasm</keyword>
<dbReference type="Pfam" id="PF00185">
    <property type="entry name" value="OTCace"/>
    <property type="match status" value="1"/>
</dbReference>
<protein>
    <recommendedName>
        <fullName evidence="3 6">Ornithine carbamoyltransferase</fullName>
        <shortName evidence="6">OTCase</shortName>
        <ecNumber evidence="3 6">2.1.3.3</ecNumber>
    </recommendedName>
</protein>
<dbReference type="Proteomes" id="UP001156641">
    <property type="component" value="Unassembled WGS sequence"/>
</dbReference>
<dbReference type="PRINTS" id="PR00102">
    <property type="entry name" value="OTCASE"/>
</dbReference>
<dbReference type="NCBIfam" id="TIGR00658">
    <property type="entry name" value="orni_carb_tr"/>
    <property type="match status" value="1"/>
</dbReference>
<dbReference type="InterPro" id="IPR024904">
    <property type="entry name" value="OTCase_ArgI"/>
</dbReference>
<feature type="binding site" evidence="6">
    <location>
        <position position="108"/>
    </location>
    <ligand>
        <name>carbamoyl phosphate</name>
        <dbReference type="ChEBI" id="CHEBI:58228"/>
    </ligand>
</feature>
<name>A0ABQ6A9M7_9PROT</name>
<dbReference type="RefSeq" id="WP_284257489.1">
    <property type="nucleotide sequence ID" value="NZ_BSOS01000039.1"/>
</dbReference>
<evidence type="ECO:0000313" key="9">
    <source>
        <dbReference type="EMBL" id="GLR66785.1"/>
    </source>
</evidence>
<dbReference type="SUPFAM" id="SSF53671">
    <property type="entry name" value="Aspartate/ornithine carbamoyltransferase"/>
    <property type="match status" value="1"/>
</dbReference>
<evidence type="ECO:0000256" key="4">
    <source>
        <dbReference type="ARBA" id="ARBA00022679"/>
    </source>
</evidence>
<feature type="domain" description="Aspartate/ornithine carbamoyltransferase carbamoyl-P binding" evidence="8">
    <location>
        <begin position="8"/>
        <end position="148"/>
    </location>
</feature>
<dbReference type="EC" id="2.1.3.3" evidence="3 6"/>
<sequence length="332" mass="36440">MAINLHGRSILALEDFTSAEMRFLLDMAKELKSAKRGGFERQRLSGKNIVLIFEKDSTRTRSGFEVAAYDQGAHVTYMGPSGSHIGQSETVKDTARVLGRMYDAIEFRGFAQADVESLARHAGVPVYNGLTDESHPTQVLADFMTMREFTHKHLSDISFAFMGDGRNNMARSLAVGAAKMGMQFTIGAPRVLWPGAGFQEHVSKIAKTTGASIKYDDNAVAAVAGADFVYTDVWLSMGEDPAQWGERIKLLLPYQVNAALMRAAGNPFVKFMHCLPSFHNADTKMGKDIEIRYGVPAMEVSDEVFESAASIVFDQAENRMHSIKAILIATLG</sequence>
<keyword evidence="10" id="KW-1185">Reference proteome</keyword>
<dbReference type="PRINTS" id="PR00100">
    <property type="entry name" value="AOTCASE"/>
</dbReference>
<feature type="binding site" evidence="6">
    <location>
        <position position="232"/>
    </location>
    <ligand>
        <name>L-ornithine</name>
        <dbReference type="ChEBI" id="CHEBI:46911"/>
    </ligand>
</feature>
<dbReference type="InterPro" id="IPR002292">
    <property type="entry name" value="Orn/put_carbamltrans"/>
</dbReference>
<comment type="similarity">
    <text evidence="2 6">Belongs to the aspartate/ornithine carbamoyltransferase superfamily. OTCase family.</text>
</comment>
<feature type="binding site" evidence="6">
    <location>
        <begin position="135"/>
        <end position="138"/>
    </location>
    <ligand>
        <name>carbamoyl phosphate</name>
        <dbReference type="ChEBI" id="CHEBI:58228"/>
    </ligand>
</feature>
<dbReference type="EMBL" id="BSOS01000039">
    <property type="protein sequence ID" value="GLR66785.1"/>
    <property type="molecule type" value="Genomic_DNA"/>
</dbReference>